<dbReference type="InterPro" id="IPR044152">
    <property type="entry name" value="YqjM-like"/>
</dbReference>
<dbReference type="InterPro" id="IPR013785">
    <property type="entry name" value="Aldolase_TIM"/>
</dbReference>
<evidence type="ECO:0000259" key="6">
    <source>
        <dbReference type="Pfam" id="PF00724"/>
    </source>
</evidence>
<dbReference type="EMBL" id="NHOC01000002">
    <property type="protein sequence ID" value="OUM21442.1"/>
    <property type="molecule type" value="Genomic_DNA"/>
</dbReference>
<reference evidence="7 8" key="1">
    <citation type="submission" date="2017-05" db="EMBL/GenBank/DDBJ databases">
        <title>Butyricicoccus porcorum sp. nov. a butyrate-producing bacterium from the swine intestinal tract.</title>
        <authorList>
            <person name="Trachsel J."/>
            <person name="Humphrey S."/>
            <person name="Allen H.K."/>
        </authorList>
    </citation>
    <scope>NUCLEOTIDE SEQUENCE [LARGE SCALE GENOMIC DNA]</scope>
    <source>
        <strain evidence="7">BB10</strain>
    </source>
</reference>
<keyword evidence="2" id="KW-0285">Flavoprotein</keyword>
<dbReference type="RefSeq" id="WP_087017384.1">
    <property type="nucleotide sequence ID" value="NZ_CP178353.1"/>
</dbReference>
<sequence>MKKVLQDHFFIRNTRIRNRICVPPMVCYHWTDDSGIVSDRHVEHYRAMARGGAGLIIQEATCITQEGRLADSQLGIWDDSQIAGLRRITEAVHAEGCPIFVQIHHAGIVGIAEHALCPDAYTLRQGGTEKTGVKMQQEDIARIQQAFIDAARRAYEAGYDGVELHGCHSYLMCQFLNSRVNHRDDRYGKNPELFITEIMDGIRNIVPEDFVMGIRLGAFEPTLADGIRHAKALEAHGIDFLDISYGFTGEAEPEKPADFPYKDVIYAAGEMKRQVSVPVFAVNGMRVAEDARGVLAQTDVDMVDIGRSTLVNPAWAADALAGRDTGKCLDCSVCRWRIDADQCAGRKLLQYKRQME</sequence>
<dbReference type="InterPro" id="IPR001155">
    <property type="entry name" value="OxRdtase_FMN_N"/>
</dbReference>
<dbReference type="Gene3D" id="3.20.20.70">
    <property type="entry name" value="Aldolase class I"/>
    <property type="match status" value="1"/>
</dbReference>
<keyword evidence="3" id="KW-0288">FMN</keyword>
<evidence type="ECO:0000256" key="4">
    <source>
        <dbReference type="ARBA" id="ARBA00022857"/>
    </source>
</evidence>
<feature type="domain" description="NADH:flavin oxidoreductase/NADH oxidase N-terminal" evidence="6">
    <location>
        <begin position="11"/>
        <end position="323"/>
    </location>
</feature>
<evidence type="ECO:0000256" key="2">
    <source>
        <dbReference type="ARBA" id="ARBA00022630"/>
    </source>
</evidence>
<dbReference type="GO" id="GO:0050661">
    <property type="term" value="F:NADP binding"/>
    <property type="evidence" value="ECO:0007669"/>
    <property type="project" value="InterPro"/>
</dbReference>
<dbReference type="PANTHER" id="PTHR43303">
    <property type="entry name" value="NADPH DEHYDROGENASE C23G7.10C-RELATED"/>
    <property type="match status" value="1"/>
</dbReference>
<dbReference type="PANTHER" id="PTHR43303:SF4">
    <property type="entry name" value="NADPH DEHYDROGENASE C23G7.10C-RELATED"/>
    <property type="match status" value="1"/>
</dbReference>
<dbReference type="AlphaFoldDB" id="A0A252F6U9"/>
<keyword evidence="4" id="KW-0521">NADP</keyword>
<dbReference type="Pfam" id="PF00724">
    <property type="entry name" value="Oxidored_FMN"/>
    <property type="match status" value="1"/>
</dbReference>
<evidence type="ECO:0000313" key="8">
    <source>
        <dbReference type="Proteomes" id="UP000194903"/>
    </source>
</evidence>
<keyword evidence="5" id="KW-0560">Oxidoreductase</keyword>
<dbReference type="CDD" id="cd02803">
    <property type="entry name" value="OYE_like_FMN_family"/>
    <property type="match status" value="1"/>
</dbReference>
<keyword evidence="8" id="KW-1185">Reference proteome</keyword>
<protein>
    <submittedName>
        <fullName evidence="7">NADH-dependent flavin oxidoreductase</fullName>
    </submittedName>
</protein>
<organism evidence="7 8">
    <name type="scientific">Butyricicoccus porcorum</name>
    <dbReference type="NCBI Taxonomy" id="1945634"/>
    <lineage>
        <taxon>Bacteria</taxon>
        <taxon>Bacillati</taxon>
        <taxon>Bacillota</taxon>
        <taxon>Clostridia</taxon>
        <taxon>Eubacteriales</taxon>
        <taxon>Butyricicoccaceae</taxon>
        <taxon>Butyricicoccus</taxon>
    </lineage>
</organism>
<dbReference type="OrthoDB" id="9772736at2"/>
<gene>
    <name evidence="7" type="ORF">CBW42_02390</name>
</gene>
<dbReference type="Proteomes" id="UP000194903">
    <property type="component" value="Unassembled WGS sequence"/>
</dbReference>
<comment type="caution">
    <text evidence="7">The sequence shown here is derived from an EMBL/GenBank/DDBJ whole genome shotgun (WGS) entry which is preliminary data.</text>
</comment>
<dbReference type="GO" id="GO:0010181">
    <property type="term" value="F:FMN binding"/>
    <property type="evidence" value="ECO:0007669"/>
    <property type="project" value="InterPro"/>
</dbReference>
<evidence type="ECO:0000313" key="7">
    <source>
        <dbReference type="EMBL" id="OUM21442.1"/>
    </source>
</evidence>
<evidence type="ECO:0000256" key="5">
    <source>
        <dbReference type="ARBA" id="ARBA00023002"/>
    </source>
</evidence>
<evidence type="ECO:0000256" key="1">
    <source>
        <dbReference type="ARBA" id="ARBA00001917"/>
    </source>
</evidence>
<dbReference type="SUPFAM" id="SSF51395">
    <property type="entry name" value="FMN-linked oxidoreductases"/>
    <property type="match status" value="1"/>
</dbReference>
<proteinExistence type="predicted"/>
<accession>A0A252F6U9</accession>
<name>A0A252F6U9_9FIRM</name>
<dbReference type="GO" id="GO:0003959">
    <property type="term" value="F:NADPH dehydrogenase activity"/>
    <property type="evidence" value="ECO:0007669"/>
    <property type="project" value="InterPro"/>
</dbReference>
<comment type="cofactor">
    <cofactor evidence="1">
        <name>FMN</name>
        <dbReference type="ChEBI" id="CHEBI:58210"/>
    </cofactor>
</comment>
<evidence type="ECO:0000256" key="3">
    <source>
        <dbReference type="ARBA" id="ARBA00022643"/>
    </source>
</evidence>